<reference evidence="2 3" key="2">
    <citation type="journal article" date="2016" name="Genome Announc.">
        <title>Genome Sequence of Nitrosomonas communis Strain Nm2, a Mesophilic Ammonia-Oxidizing Bacterium Isolated from Mediterranean Soil.</title>
        <authorList>
            <person name="Kozlowski J.A."/>
            <person name="Kits K.D."/>
            <person name="Stein L.Y."/>
        </authorList>
    </citation>
    <scope>NUCLEOTIDE SEQUENCE [LARGE SCALE GENOMIC DNA]</scope>
    <source>
        <strain evidence="2 3">Nm2</strain>
    </source>
</reference>
<evidence type="ECO:0000313" key="3">
    <source>
        <dbReference type="Proteomes" id="UP000034156"/>
    </source>
</evidence>
<dbReference type="EMBL" id="CP011451">
    <property type="protein sequence ID" value="AKH37103.1"/>
    <property type="molecule type" value="Genomic_DNA"/>
</dbReference>
<dbReference type="RefSeq" id="WP_046849197.1">
    <property type="nucleotide sequence ID" value="NZ_VNHT01000001.1"/>
</dbReference>
<accession>A0A0F7KD59</accession>
<dbReference type="Proteomes" id="UP000034156">
    <property type="component" value="Chromosome"/>
</dbReference>
<dbReference type="OrthoDB" id="257391at2"/>
<keyword evidence="1" id="KW-0732">Signal</keyword>
<organism evidence="2 3">
    <name type="scientific">Nitrosomonas communis</name>
    <dbReference type="NCBI Taxonomy" id="44574"/>
    <lineage>
        <taxon>Bacteria</taxon>
        <taxon>Pseudomonadati</taxon>
        <taxon>Pseudomonadota</taxon>
        <taxon>Betaproteobacteria</taxon>
        <taxon>Nitrosomonadales</taxon>
        <taxon>Nitrosomonadaceae</taxon>
        <taxon>Nitrosomonas</taxon>
    </lineage>
</organism>
<proteinExistence type="predicted"/>
<feature type="chain" id="PRO_5002518098" evidence="1">
    <location>
        <begin position="29"/>
        <end position="254"/>
    </location>
</feature>
<sequence length="254" mass="26721">MMKKNKIRTLTLALAAAVLAGVGQNALAHTRLEVPLVTENVRVTNNVTIGHGCGEKAIIGTSVVFPDGTDSTITVGGQPHNGTLTDFVSNWGPNVQPLQTRAVFDFVDEKQGPTGNVVGFWSGGGSGMPAHMNAFVPFRVSATNIEPTSCAKSVKFFVSIVDICEITGIDALRSGSGESGGPVNLWTHNNLGTPYDRVGAEDDGPASLTINRDLTNNPLPGSCNGGVDVEVKPSAAQINRDMPIKFNGQQVWPQ</sequence>
<dbReference type="AlphaFoldDB" id="A0A0F7KD59"/>
<feature type="signal peptide" evidence="1">
    <location>
        <begin position="1"/>
        <end position="28"/>
    </location>
</feature>
<dbReference type="PATRIC" id="fig|44574.3.peg.870"/>
<gene>
    <name evidence="2" type="ORF">AAW31_03620</name>
</gene>
<reference evidence="3" key="1">
    <citation type="submission" date="2015-05" db="EMBL/GenBank/DDBJ databases">
        <title>Draft genome of Nitrosomonas communis strain Nm2.</title>
        <authorList>
            <person name="Kozlowski J.A."/>
            <person name="Kits K.D."/>
            <person name="Stein L.Y."/>
        </authorList>
    </citation>
    <scope>NUCLEOTIDE SEQUENCE [LARGE SCALE GENOMIC DNA]</scope>
    <source>
        <strain evidence="3">Nm2</strain>
    </source>
</reference>
<evidence type="ECO:0000256" key="1">
    <source>
        <dbReference type="SAM" id="SignalP"/>
    </source>
</evidence>
<evidence type="ECO:0000313" key="2">
    <source>
        <dbReference type="EMBL" id="AKH37103.1"/>
    </source>
</evidence>
<keyword evidence="3" id="KW-1185">Reference proteome</keyword>
<name>A0A0F7KD59_9PROT</name>
<protein>
    <submittedName>
        <fullName evidence="2">Uncharacterized protein</fullName>
    </submittedName>
</protein>
<dbReference type="KEGG" id="nco:AAW31_03620"/>